<dbReference type="SUPFAM" id="SSF63829">
    <property type="entry name" value="Calcium-dependent phosphotriesterase"/>
    <property type="match status" value="1"/>
</dbReference>
<organism evidence="3 4">
    <name type="scientific">Flavobacterium omnivorum</name>
    <dbReference type="NCBI Taxonomy" id="178355"/>
    <lineage>
        <taxon>Bacteria</taxon>
        <taxon>Pseudomonadati</taxon>
        <taxon>Bacteroidota</taxon>
        <taxon>Flavobacteriia</taxon>
        <taxon>Flavobacteriales</taxon>
        <taxon>Flavobacteriaceae</taxon>
        <taxon>Flavobacterium</taxon>
    </lineage>
</organism>
<dbReference type="InterPro" id="IPR011042">
    <property type="entry name" value="6-blade_b-propeller_TolB-like"/>
</dbReference>
<dbReference type="PANTHER" id="PTHR10009">
    <property type="entry name" value="PROTEIN YELLOW-RELATED"/>
    <property type="match status" value="1"/>
</dbReference>
<sequence length="361" mass="40769">MKKILHLLALLTVFISCKEPAHDKSDIETTKQIQSSTKEVQQVAEFRGQQVTGVTVSTTGRIFVNFPRWRKGVANSVVEITKDNQKVAYPNEEWNSWEIGSAVEDQKFVGVQSVVAFENMLYVLDTRSPLFGAVLDAPRLFVFNLSDNKLEKTYILQKGSYYPNSYINDLRVDKKNNKIYCTDSGRAGLIVLDITSGKSTRVLDNHFSTKAEQSYLTFDNKKWVNTINSDGIALDTKNDLLYYHALTGYSLYSVPTKVLANGAIKEVEKAVKLVAKTAAPDGMILDHNGTLYFADLENSKIMYRKKDGSIHTLVEGKKIRWADTFSIYNNYLYFTNSRINEVTADISNMNFTLNKIALDTN</sequence>
<dbReference type="PANTHER" id="PTHR10009:SF18">
    <property type="entry name" value="PROTEIN YELLOW-LIKE PROTEIN"/>
    <property type="match status" value="1"/>
</dbReference>
<proteinExistence type="predicted"/>
<evidence type="ECO:0000313" key="3">
    <source>
        <dbReference type="EMBL" id="SDG78193.1"/>
    </source>
</evidence>
<dbReference type="PROSITE" id="PS51257">
    <property type="entry name" value="PROKAR_LIPOPROTEIN"/>
    <property type="match status" value="1"/>
</dbReference>
<accession>A0A1G7X1X5</accession>
<dbReference type="Gene3D" id="2.120.10.30">
    <property type="entry name" value="TolB, C-terminal domain"/>
    <property type="match status" value="1"/>
</dbReference>
<gene>
    <name evidence="3" type="ORF">SAMN04488062_102134</name>
</gene>
<evidence type="ECO:0000313" key="4">
    <source>
        <dbReference type="Proteomes" id="UP000199274"/>
    </source>
</evidence>
<dbReference type="AlphaFoldDB" id="A0A1G7X1X5"/>
<comment type="subcellular location">
    <subcellularLocation>
        <location evidence="1">Secreted</location>
    </subcellularLocation>
</comment>
<dbReference type="OrthoDB" id="9797664at2"/>
<evidence type="ECO:0000256" key="2">
    <source>
        <dbReference type="ARBA" id="ARBA00022525"/>
    </source>
</evidence>
<protein>
    <submittedName>
        <fullName evidence="3">Major royal jelly protein</fullName>
    </submittedName>
</protein>
<dbReference type="GO" id="GO:0005576">
    <property type="term" value="C:extracellular region"/>
    <property type="evidence" value="ECO:0007669"/>
    <property type="project" value="UniProtKB-SubCell"/>
</dbReference>
<dbReference type="Pfam" id="PF03022">
    <property type="entry name" value="MRJP"/>
    <property type="match status" value="1"/>
</dbReference>
<dbReference type="InterPro" id="IPR017996">
    <property type="entry name" value="MRJP/yellow-related"/>
</dbReference>
<keyword evidence="2" id="KW-0964">Secreted</keyword>
<dbReference type="EMBL" id="FNDB01000002">
    <property type="protein sequence ID" value="SDG78193.1"/>
    <property type="molecule type" value="Genomic_DNA"/>
</dbReference>
<dbReference type="Proteomes" id="UP000199274">
    <property type="component" value="Unassembled WGS sequence"/>
</dbReference>
<dbReference type="STRING" id="178355.SAMN04488062_102134"/>
<dbReference type="RefSeq" id="WP_091254963.1">
    <property type="nucleotide sequence ID" value="NZ_FNDB01000002.1"/>
</dbReference>
<evidence type="ECO:0000256" key="1">
    <source>
        <dbReference type="ARBA" id="ARBA00004613"/>
    </source>
</evidence>
<keyword evidence="4" id="KW-1185">Reference proteome</keyword>
<reference evidence="4" key="1">
    <citation type="submission" date="2016-10" db="EMBL/GenBank/DDBJ databases">
        <authorList>
            <person name="Varghese N."/>
            <person name="Submissions S."/>
        </authorList>
    </citation>
    <scope>NUCLEOTIDE SEQUENCE [LARGE SCALE GENOMIC DNA]</scope>
    <source>
        <strain evidence="4">CGMCC 1.2747</strain>
    </source>
</reference>
<name>A0A1G7X1X5_9FLAO</name>